<protein>
    <submittedName>
        <fullName evidence="2">Uncharacterized protein</fullName>
    </submittedName>
</protein>
<keyword evidence="1" id="KW-1133">Transmembrane helix</keyword>
<keyword evidence="1" id="KW-0812">Transmembrane</keyword>
<organism evidence="2 3">
    <name type="scientific">Aspergillus pseudoustus</name>
    <dbReference type="NCBI Taxonomy" id="1810923"/>
    <lineage>
        <taxon>Eukaryota</taxon>
        <taxon>Fungi</taxon>
        <taxon>Dikarya</taxon>
        <taxon>Ascomycota</taxon>
        <taxon>Pezizomycotina</taxon>
        <taxon>Eurotiomycetes</taxon>
        <taxon>Eurotiomycetidae</taxon>
        <taxon>Eurotiales</taxon>
        <taxon>Aspergillaceae</taxon>
        <taxon>Aspergillus</taxon>
        <taxon>Aspergillus subgen. Nidulantes</taxon>
    </lineage>
</organism>
<feature type="transmembrane region" description="Helical" evidence="1">
    <location>
        <begin position="93"/>
        <end position="112"/>
    </location>
</feature>
<dbReference type="Proteomes" id="UP001610446">
    <property type="component" value="Unassembled WGS sequence"/>
</dbReference>
<comment type="caution">
    <text evidence="2">The sequence shown here is derived from an EMBL/GenBank/DDBJ whole genome shotgun (WGS) entry which is preliminary data.</text>
</comment>
<keyword evidence="1" id="KW-0472">Membrane</keyword>
<evidence type="ECO:0000256" key="1">
    <source>
        <dbReference type="SAM" id="Phobius"/>
    </source>
</evidence>
<dbReference type="EMBL" id="JBFXLU010000239">
    <property type="protein sequence ID" value="KAL2833590.1"/>
    <property type="molecule type" value="Genomic_DNA"/>
</dbReference>
<name>A0ABR4J0L6_9EURO</name>
<keyword evidence="3" id="KW-1185">Reference proteome</keyword>
<evidence type="ECO:0000313" key="2">
    <source>
        <dbReference type="EMBL" id="KAL2833590.1"/>
    </source>
</evidence>
<gene>
    <name evidence="2" type="ORF">BJY01DRAFT_239443</name>
</gene>
<proteinExistence type="predicted"/>
<reference evidence="2 3" key="1">
    <citation type="submission" date="2024-07" db="EMBL/GenBank/DDBJ databases">
        <title>Section-level genome sequencing and comparative genomics of Aspergillus sections Usti and Cavernicolus.</title>
        <authorList>
            <consortium name="Lawrence Berkeley National Laboratory"/>
            <person name="Nybo J.L."/>
            <person name="Vesth T.C."/>
            <person name="Theobald S."/>
            <person name="Frisvad J.C."/>
            <person name="Larsen T.O."/>
            <person name="Kjaerboelling I."/>
            <person name="Rothschild-Mancinelli K."/>
            <person name="Lyhne E.K."/>
            <person name="Kogle M.E."/>
            <person name="Barry K."/>
            <person name="Clum A."/>
            <person name="Na H."/>
            <person name="Ledsgaard L."/>
            <person name="Lin J."/>
            <person name="Lipzen A."/>
            <person name="Kuo A."/>
            <person name="Riley R."/>
            <person name="Mondo S."/>
            <person name="Labutti K."/>
            <person name="Haridas S."/>
            <person name="Pangalinan J."/>
            <person name="Salamov A.A."/>
            <person name="Simmons B.A."/>
            <person name="Magnuson J.K."/>
            <person name="Chen J."/>
            <person name="Drula E."/>
            <person name="Henrissat B."/>
            <person name="Wiebenga A."/>
            <person name="Lubbers R.J."/>
            <person name="Gomes A.C."/>
            <person name="Makela M.R."/>
            <person name="Stajich J."/>
            <person name="Grigoriev I.V."/>
            <person name="Mortensen U.H."/>
            <person name="De Vries R.P."/>
            <person name="Baker S.E."/>
            <person name="Andersen M.R."/>
        </authorList>
    </citation>
    <scope>NUCLEOTIDE SEQUENCE [LARGE SCALE GENOMIC DNA]</scope>
    <source>
        <strain evidence="2 3">CBS 123904</strain>
    </source>
</reference>
<evidence type="ECO:0000313" key="3">
    <source>
        <dbReference type="Proteomes" id="UP001610446"/>
    </source>
</evidence>
<accession>A0ABR4J0L6</accession>
<feature type="transmembrane region" description="Helical" evidence="1">
    <location>
        <begin position="62"/>
        <end position="81"/>
    </location>
</feature>
<sequence>MYIALAVTSVLTSRLVIPNRSELAHPLTRFWMRTTGVSFLPFALICWLLRDNHIRHSRVGRIVGSCFALSNVTSAALYAWSAVRPDEYTIRPLWYVVGWRVMWAGAAVWGLLAA</sequence>
<feature type="transmembrane region" description="Helical" evidence="1">
    <location>
        <begin position="30"/>
        <end position="50"/>
    </location>
</feature>